<name>A0AAW1L680_POPJA</name>
<evidence type="ECO:0000256" key="1">
    <source>
        <dbReference type="SAM" id="Coils"/>
    </source>
</evidence>
<gene>
    <name evidence="2" type="ORF">QE152_g16019</name>
</gene>
<keyword evidence="3" id="KW-1185">Reference proteome</keyword>
<evidence type="ECO:0000313" key="2">
    <source>
        <dbReference type="EMBL" id="KAK9729240.1"/>
    </source>
</evidence>
<sequence length="315" mass="36585">MVSDNEKLDNTEIEMVSDLRNRLAQSKYEMNELKDEKTNLMNRIQDLNCRLAGKQTIIDHLHVTISKLTSKLDNKNYVTNVETQTDIETKYGDGTWNYVTNVETQTDIETKYGDGTWRDVTTQHSVVQFISESVQADIFEPPETNSKSHSCDHRLTLERPASESVQADIFEPPETNSKSHSCDHRLTLERPASQKTPRILLLGDSQFRGMARIAMNIFGTAYSVQSLFKPNALFENVLEDIFNRIFLVQPTLFSRYLSPTLYLKMYLKIYSISPSLLLHPTMFLYVLEPMMFYAVHLCRREKYCIRLCSYMCWNQ</sequence>
<feature type="coiled-coil region" evidence="1">
    <location>
        <begin position="16"/>
        <end position="50"/>
    </location>
</feature>
<dbReference type="Proteomes" id="UP001458880">
    <property type="component" value="Unassembled WGS sequence"/>
</dbReference>
<evidence type="ECO:0000313" key="3">
    <source>
        <dbReference type="Proteomes" id="UP001458880"/>
    </source>
</evidence>
<organism evidence="2 3">
    <name type="scientific">Popillia japonica</name>
    <name type="common">Japanese beetle</name>
    <dbReference type="NCBI Taxonomy" id="7064"/>
    <lineage>
        <taxon>Eukaryota</taxon>
        <taxon>Metazoa</taxon>
        <taxon>Ecdysozoa</taxon>
        <taxon>Arthropoda</taxon>
        <taxon>Hexapoda</taxon>
        <taxon>Insecta</taxon>
        <taxon>Pterygota</taxon>
        <taxon>Neoptera</taxon>
        <taxon>Endopterygota</taxon>
        <taxon>Coleoptera</taxon>
        <taxon>Polyphaga</taxon>
        <taxon>Scarabaeiformia</taxon>
        <taxon>Scarabaeidae</taxon>
        <taxon>Rutelinae</taxon>
        <taxon>Popillia</taxon>
    </lineage>
</organism>
<proteinExistence type="predicted"/>
<dbReference type="AlphaFoldDB" id="A0AAW1L680"/>
<reference evidence="2 3" key="1">
    <citation type="journal article" date="2024" name="BMC Genomics">
        <title>De novo assembly and annotation of Popillia japonica's genome with initial clues to its potential as an invasive pest.</title>
        <authorList>
            <person name="Cucini C."/>
            <person name="Boschi S."/>
            <person name="Funari R."/>
            <person name="Cardaioli E."/>
            <person name="Iannotti N."/>
            <person name="Marturano G."/>
            <person name="Paoli F."/>
            <person name="Bruttini M."/>
            <person name="Carapelli A."/>
            <person name="Frati F."/>
            <person name="Nardi F."/>
        </authorList>
    </citation>
    <scope>NUCLEOTIDE SEQUENCE [LARGE SCALE GENOMIC DNA]</scope>
    <source>
        <strain evidence="2">DMR45628</strain>
    </source>
</reference>
<keyword evidence="1" id="KW-0175">Coiled coil</keyword>
<comment type="caution">
    <text evidence="2">The sequence shown here is derived from an EMBL/GenBank/DDBJ whole genome shotgun (WGS) entry which is preliminary data.</text>
</comment>
<protein>
    <submittedName>
        <fullName evidence="2">Uncharacterized protein</fullName>
    </submittedName>
</protein>
<dbReference type="EMBL" id="JASPKY010000162">
    <property type="protein sequence ID" value="KAK9729240.1"/>
    <property type="molecule type" value="Genomic_DNA"/>
</dbReference>
<accession>A0AAW1L680</accession>